<proteinExistence type="predicted"/>
<evidence type="ECO:0000259" key="2">
    <source>
        <dbReference type="Pfam" id="PF03372"/>
    </source>
</evidence>
<name>A0ABN7TAH3_9BACL</name>
<keyword evidence="1" id="KW-0732">Signal</keyword>
<keyword evidence="4" id="KW-1185">Reference proteome</keyword>
<feature type="signal peptide" evidence="1">
    <location>
        <begin position="1"/>
        <end position="23"/>
    </location>
</feature>
<dbReference type="CDD" id="cd23342">
    <property type="entry name" value="beta-trefoil_FSCN_ZgPorA-like"/>
    <property type="match status" value="1"/>
</dbReference>
<dbReference type="InterPro" id="IPR050410">
    <property type="entry name" value="CCR4/nocturin_mRNA_transcr"/>
</dbReference>
<dbReference type="PANTHER" id="PTHR12121">
    <property type="entry name" value="CARBON CATABOLITE REPRESSOR PROTEIN 4"/>
    <property type="match status" value="1"/>
</dbReference>
<feature type="domain" description="Endonuclease/exonuclease/phosphatase" evidence="2">
    <location>
        <begin position="43"/>
        <end position="289"/>
    </location>
</feature>
<comment type="caution">
    <text evidence="3">The sequence shown here is derived from an EMBL/GenBank/DDBJ whole genome shotgun (WGS) entry which is preliminary data.</text>
</comment>
<dbReference type="CDD" id="cd09083">
    <property type="entry name" value="EEP-1"/>
    <property type="match status" value="1"/>
</dbReference>
<accession>A0ABN7TAH3</accession>
<reference evidence="3 4" key="1">
    <citation type="submission" date="2021-06" db="EMBL/GenBank/DDBJ databases">
        <authorList>
            <person name="Criscuolo A."/>
        </authorList>
    </citation>
    <scope>NUCLEOTIDE SEQUENCE [LARGE SCALE GENOMIC DNA]</scope>
    <source>
        <strain evidence="4">CIP 111802</strain>
    </source>
</reference>
<gene>
    <name evidence="3" type="ORF">PAECIP111802_00048</name>
</gene>
<evidence type="ECO:0000256" key="1">
    <source>
        <dbReference type="SAM" id="SignalP"/>
    </source>
</evidence>
<protein>
    <recommendedName>
        <fullName evidence="2">Endonuclease/exonuclease/phosphatase domain-containing protein</fullName>
    </recommendedName>
</protein>
<dbReference type="InterPro" id="IPR005135">
    <property type="entry name" value="Endo/exonuclease/phosphatase"/>
</dbReference>
<dbReference type="PANTHER" id="PTHR12121:SF36">
    <property type="entry name" value="ENDONUCLEASE_EXONUCLEASE_PHOSPHATASE DOMAIN-CONTAINING PROTEIN"/>
    <property type="match status" value="1"/>
</dbReference>
<evidence type="ECO:0000313" key="4">
    <source>
        <dbReference type="Proteomes" id="UP000730618"/>
    </source>
</evidence>
<dbReference type="Pfam" id="PF03372">
    <property type="entry name" value="Exo_endo_phos"/>
    <property type="match status" value="1"/>
</dbReference>
<feature type="chain" id="PRO_5045825826" description="Endonuclease/exonuclease/phosphatase domain-containing protein" evidence="1">
    <location>
        <begin position="24"/>
        <end position="443"/>
    </location>
</feature>
<dbReference type="Proteomes" id="UP000730618">
    <property type="component" value="Unassembled WGS sequence"/>
</dbReference>
<evidence type="ECO:0000313" key="3">
    <source>
        <dbReference type="EMBL" id="CAG7614149.1"/>
    </source>
</evidence>
<organism evidence="3 4">
    <name type="scientific">Paenibacillus allorhizosphaerae</name>
    <dbReference type="NCBI Taxonomy" id="2849866"/>
    <lineage>
        <taxon>Bacteria</taxon>
        <taxon>Bacillati</taxon>
        <taxon>Bacillota</taxon>
        <taxon>Bacilli</taxon>
        <taxon>Bacillales</taxon>
        <taxon>Paenibacillaceae</taxon>
        <taxon>Paenibacillus</taxon>
    </lineage>
</organism>
<sequence length="443" mass="49240">MKKCTVFVFIVAAMMLTVFNFGAFNVPIANAEVLPGSYNLKLMTFNVRKMTADDGTPNSWNNRKNIAVHAINNFGPDVLGLQEADKVQIDYFIANCSAAYQSIGTSREGSTTMGEFSNIMYRSDKFILLDWGEFWLSETPNVPGSKSSFDSEYPRMSTWVKLQAKDNANAIFYYFNTHFSLVLEAAEQGANLILNKVAEQVKSPDTPVLIGGDLNRTEVSPVYSIFQNSDLDDTWRKAGKSFANDGTYHAFTGETDRAHIDWIFEKNASAINSIEINRYHENGYYPSDHFPVNLNVTIPLTTDTTARPIGQTIWLKASANGNYVSTRANTTDSPLWASATAANTWENHQIVDAGNGFVSLIAKANNLYVSARITTADVPLQAKSSTIGSWEKWIWVSNGDGTVSFRSIANNKYVSARSSETNSPLETRIDSIATWEKFTWGNR</sequence>
<dbReference type="EMBL" id="CAJVCE010000001">
    <property type="protein sequence ID" value="CAG7614149.1"/>
    <property type="molecule type" value="Genomic_DNA"/>
</dbReference>